<gene>
    <name evidence="2" type="ORF">NK125_00985</name>
</gene>
<dbReference type="RefSeq" id="WP_262064770.1">
    <property type="nucleotide sequence ID" value="NZ_JAMXOD010000001.1"/>
</dbReference>
<name>A0ABT1E574_9FIRM</name>
<organism evidence="2 3">
    <name type="scientific">Aequitasia blattaphilus</name>
    <dbReference type="NCBI Taxonomy" id="2949332"/>
    <lineage>
        <taxon>Bacteria</taxon>
        <taxon>Bacillati</taxon>
        <taxon>Bacillota</taxon>
        <taxon>Clostridia</taxon>
        <taxon>Lachnospirales</taxon>
        <taxon>Lachnospiraceae</taxon>
        <taxon>Aequitasia</taxon>
    </lineage>
</organism>
<accession>A0ABT1E574</accession>
<evidence type="ECO:0000313" key="2">
    <source>
        <dbReference type="EMBL" id="MCP1100985.1"/>
    </source>
</evidence>
<keyword evidence="3" id="KW-1185">Reference proteome</keyword>
<feature type="chain" id="PRO_5047135811" evidence="1">
    <location>
        <begin position="23"/>
        <end position="85"/>
    </location>
</feature>
<feature type="signal peptide" evidence="1">
    <location>
        <begin position="1"/>
        <end position="22"/>
    </location>
</feature>
<proteinExistence type="predicted"/>
<protein>
    <submittedName>
        <fullName evidence="2">Uncharacterized protein</fullName>
    </submittedName>
</protein>
<evidence type="ECO:0000313" key="3">
    <source>
        <dbReference type="Proteomes" id="UP001523566"/>
    </source>
</evidence>
<comment type="caution">
    <text evidence="2">The sequence shown here is derived from an EMBL/GenBank/DDBJ whole genome shotgun (WGS) entry which is preliminary data.</text>
</comment>
<keyword evidence="1" id="KW-0732">Signal</keyword>
<sequence length="85" mass="9642">MKKIIAVFLVILFCSSPLQTLANELEEEDVEVIHEEKEVIKEDIADENKNQKQDEIISKDDSIPIIVDEIPYEKSSVSTRAVIGQ</sequence>
<evidence type="ECO:0000256" key="1">
    <source>
        <dbReference type="SAM" id="SignalP"/>
    </source>
</evidence>
<dbReference type="Proteomes" id="UP001523566">
    <property type="component" value="Unassembled WGS sequence"/>
</dbReference>
<dbReference type="EMBL" id="JAMZFW010000001">
    <property type="protein sequence ID" value="MCP1100985.1"/>
    <property type="molecule type" value="Genomic_DNA"/>
</dbReference>
<reference evidence="2 3" key="1">
    <citation type="journal article" date="2022" name="Genome Biol. Evol.">
        <title>Host diet, physiology and behaviors set the stage for Lachnospiraceae cladogenesis.</title>
        <authorList>
            <person name="Vera-Ponce De Leon A."/>
            <person name="Schneider M."/>
            <person name="Jahnes B.C."/>
            <person name="Sadowski V."/>
            <person name="Camuy-Velez L.A."/>
            <person name="Duan J."/>
            <person name="Sabree Z.L."/>
        </authorList>
    </citation>
    <scope>NUCLEOTIDE SEQUENCE [LARGE SCALE GENOMIC DNA]</scope>
    <source>
        <strain evidence="2 3">PAL113</strain>
    </source>
</reference>